<feature type="compositionally biased region" description="Acidic residues" evidence="1">
    <location>
        <begin position="101"/>
        <end position="114"/>
    </location>
</feature>
<gene>
    <name evidence="2" type="ORF">IV203_003166</name>
</gene>
<dbReference type="AlphaFoldDB" id="A0A9K3L315"/>
<protein>
    <submittedName>
        <fullName evidence="2">Uncharacterized protein</fullName>
    </submittedName>
</protein>
<comment type="caution">
    <text evidence="2">The sequence shown here is derived from an EMBL/GenBank/DDBJ whole genome shotgun (WGS) entry which is preliminary data.</text>
</comment>
<evidence type="ECO:0000256" key="1">
    <source>
        <dbReference type="SAM" id="MobiDB-lite"/>
    </source>
</evidence>
<accession>A0A9K3L315</accession>
<evidence type="ECO:0000313" key="2">
    <source>
        <dbReference type="EMBL" id="KAG7353811.1"/>
    </source>
</evidence>
<name>A0A9K3L315_9STRA</name>
<dbReference type="Proteomes" id="UP000693970">
    <property type="component" value="Unassembled WGS sequence"/>
</dbReference>
<feature type="region of interest" description="Disordered" evidence="1">
    <location>
        <begin position="96"/>
        <end position="136"/>
    </location>
</feature>
<reference evidence="2" key="2">
    <citation type="submission" date="2021-04" db="EMBL/GenBank/DDBJ databases">
        <authorList>
            <person name="Podell S."/>
        </authorList>
    </citation>
    <scope>NUCLEOTIDE SEQUENCE</scope>
    <source>
        <strain evidence="2">Hildebrandi</strain>
    </source>
</reference>
<sequence length="212" mass="23968">MKSPHIGKINATHVTVVLGNNLWTFDCHNTSLSSPFALVHRGGRCIVRDAVFVTGAEMKNSHRAMGDVKALYTVFRSPQFWDRRIESLNAFPPIPAVDVSTESDSDESDSDTDSVEGRERVLVEQDIDESDPKNEDVDEVLGDYWQDGEFIPSEVPEEMFQKFTERFSSPRRPGERRTGLQVSEGMANSPIKAWRLIFTTAILERIVKHTNK</sequence>
<keyword evidence="3" id="KW-1185">Reference proteome</keyword>
<evidence type="ECO:0000313" key="3">
    <source>
        <dbReference type="Proteomes" id="UP000693970"/>
    </source>
</evidence>
<dbReference type="EMBL" id="JAGRRH010000016">
    <property type="protein sequence ID" value="KAG7353811.1"/>
    <property type="molecule type" value="Genomic_DNA"/>
</dbReference>
<reference evidence="2" key="1">
    <citation type="journal article" date="2021" name="Sci. Rep.">
        <title>Diploid genomic architecture of Nitzschia inconspicua, an elite biomass production diatom.</title>
        <authorList>
            <person name="Oliver A."/>
            <person name="Podell S."/>
            <person name="Pinowska A."/>
            <person name="Traller J.C."/>
            <person name="Smith S.R."/>
            <person name="McClure R."/>
            <person name="Beliaev A."/>
            <person name="Bohutskyi P."/>
            <person name="Hill E.A."/>
            <person name="Rabines A."/>
            <person name="Zheng H."/>
            <person name="Allen L.Z."/>
            <person name="Kuo A."/>
            <person name="Grigoriev I.V."/>
            <person name="Allen A.E."/>
            <person name="Hazlebeck D."/>
            <person name="Allen E.E."/>
        </authorList>
    </citation>
    <scope>NUCLEOTIDE SEQUENCE</scope>
    <source>
        <strain evidence="2">Hildebrandi</strain>
    </source>
</reference>
<proteinExistence type="predicted"/>
<organism evidence="2 3">
    <name type="scientific">Nitzschia inconspicua</name>
    <dbReference type="NCBI Taxonomy" id="303405"/>
    <lineage>
        <taxon>Eukaryota</taxon>
        <taxon>Sar</taxon>
        <taxon>Stramenopiles</taxon>
        <taxon>Ochrophyta</taxon>
        <taxon>Bacillariophyta</taxon>
        <taxon>Bacillariophyceae</taxon>
        <taxon>Bacillariophycidae</taxon>
        <taxon>Bacillariales</taxon>
        <taxon>Bacillariaceae</taxon>
        <taxon>Nitzschia</taxon>
    </lineage>
</organism>